<gene>
    <name evidence="2" type="ORF">EVJ46_04170</name>
</gene>
<dbReference type="Proteomes" id="UP000316562">
    <property type="component" value="Unassembled WGS sequence"/>
</dbReference>
<reference evidence="2 3" key="1">
    <citation type="journal article" date="2019" name="ISME J.">
        <title>Insights into ecological role of a new deltaproteobacterial order Candidatus Acidulodesulfobacterales by metagenomics and metatranscriptomics.</title>
        <authorList>
            <person name="Tan S."/>
            <person name="Liu J."/>
            <person name="Fang Y."/>
            <person name="Hedlund B.P."/>
            <person name="Lian Z.H."/>
            <person name="Huang L.Y."/>
            <person name="Li J.T."/>
            <person name="Huang L.N."/>
            <person name="Li W.J."/>
            <person name="Jiang H.C."/>
            <person name="Dong H.L."/>
            <person name="Shu W.S."/>
        </authorList>
    </citation>
    <scope>NUCLEOTIDE SEQUENCE [LARGE SCALE GENOMIC DNA]</scope>
    <source>
        <strain evidence="2">AP2</strain>
    </source>
</reference>
<dbReference type="EMBL" id="SGBC01000001">
    <property type="protein sequence ID" value="RZD17426.1"/>
    <property type="molecule type" value="Genomic_DNA"/>
</dbReference>
<proteinExistence type="predicted"/>
<feature type="compositionally biased region" description="Basic residues" evidence="1">
    <location>
        <begin position="10"/>
        <end position="21"/>
    </location>
</feature>
<organism evidence="2 3">
    <name type="scientific">Acididesulfobacter guangdongensis</name>
    <dbReference type="NCBI Taxonomy" id="2597225"/>
    <lineage>
        <taxon>Bacteria</taxon>
        <taxon>Deltaproteobacteria</taxon>
        <taxon>Candidatus Acidulodesulfobacterales</taxon>
        <taxon>Candidatus Acididesulfobacter</taxon>
    </lineage>
</organism>
<evidence type="ECO:0000313" key="2">
    <source>
        <dbReference type="EMBL" id="RZD17426.1"/>
    </source>
</evidence>
<accession>A0A519BJJ4</accession>
<sequence>MNKLNNNIKKSNKIGKRDKPKNHSFILDMPLIATVLDEHILNIRFESARKLYNAVLEDALNV</sequence>
<evidence type="ECO:0000313" key="3">
    <source>
        <dbReference type="Proteomes" id="UP000316562"/>
    </source>
</evidence>
<comment type="caution">
    <text evidence="2">The sequence shown here is derived from an EMBL/GenBank/DDBJ whole genome shotgun (WGS) entry which is preliminary data.</text>
</comment>
<evidence type="ECO:0000256" key="1">
    <source>
        <dbReference type="SAM" id="MobiDB-lite"/>
    </source>
</evidence>
<protein>
    <submittedName>
        <fullName evidence="2">Uncharacterized protein</fullName>
    </submittedName>
</protein>
<dbReference type="AlphaFoldDB" id="A0A519BJJ4"/>
<feature type="region of interest" description="Disordered" evidence="1">
    <location>
        <begin position="1"/>
        <end position="21"/>
    </location>
</feature>
<name>A0A519BJJ4_ACIG2</name>